<dbReference type="Proteomes" id="UP000219338">
    <property type="component" value="Unassembled WGS sequence"/>
</dbReference>
<dbReference type="InterPro" id="IPR032675">
    <property type="entry name" value="LRR_dom_sf"/>
</dbReference>
<name>A0A284RWK3_ARMOS</name>
<dbReference type="AlphaFoldDB" id="A0A284RWK3"/>
<dbReference type="OrthoDB" id="2917527at2759"/>
<dbReference type="EMBL" id="FUEG01000019">
    <property type="protein sequence ID" value="SJL13137.1"/>
    <property type="molecule type" value="Genomic_DNA"/>
</dbReference>
<reference evidence="2" key="1">
    <citation type="journal article" date="2017" name="Nat. Ecol. Evol.">
        <title>Genome expansion and lineage-specific genetic innovations in the forest pathogenic fungi Armillaria.</title>
        <authorList>
            <person name="Sipos G."/>
            <person name="Prasanna A.N."/>
            <person name="Walter M.C."/>
            <person name="O'Connor E."/>
            <person name="Balint B."/>
            <person name="Krizsan K."/>
            <person name="Kiss B."/>
            <person name="Hess J."/>
            <person name="Varga T."/>
            <person name="Slot J."/>
            <person name="Riley R."/>
            <person name="Boka B."/>
            <person name="Rigling D."/>
            <person name="Barry K."/>
            <person name="Lee J."/>
            <person name="Mihaltcheva S."/>
            <person name="LaButti K."/>
            <person name="Lipzen A."/>
            <person name="Waldron R."/>
            <person name="Moloney N.M."/>
            <person name="Sperisen C."/>
            <person name="Kredics L."/>
            <person name="Vagvoelgyi C."/>
            <person name="Patrignani A."/>
            <person name="Fitzpatrick D."/>
            <person name="Nagy I."/>
            <person name="Doyle S."/>
            <person name="Anderson J.B."/>
            <person name="Grigoriev I.V."/>
            <person name="Gueldener U."/>
            <person name="Muensterkoetter M."/>
            <person name="Nagy L.G."/>
        </authorList>
    </citation>
    <scope>NUCLEOTIDE SEQUENCE [LARGE SCALE GENOMIC DNA]</scope>
    <source>
        <strain evidence="2">C18/9</strain>
    </source>
</reference>
<proteinExistence type="predicted"/>
<evidence type="ECO:0000313" key="2">
    <source>
        <dbReference type="Proteomes" id="UP000219338"/>
    </source>
</evidence>
<protein>
    <submittedName>
        <fullName evidence="1">Uncharacterized protein</fullName>
    </submittedName>
</protein>
<organism evidence="1 2">
    <name type="scientific">Armillaria ostoyae</name>
    <name type="common">Armillaria root rot fungus</name>
    <dbReference type="NCBI Taxonomy" id="47428"/>
    <lineage>
        <taxon>Eukaryota</taxon>
        <taxon>Fungi</taxon>
        <taxon>Dikarya</taxon>
        <taxon>Basidiomycota</taxon>
        <taxon>Agaricomycotina</taxon>
        <taxon>Agaricomycetes</taxon>
        <taxon>Agaricomycetidae</taxon>
        <taxon>Agaricales</taxon>
        <taxon>Marasmiineae</taxon>
        <taxon>Physalacriaceae</taxon>
        <taxon>Armillaria</taxon>
    </lineage>
</organism>
<dbReference type="Gene3D" id="3.80.10.10">
    <property type="entry name" value="Ribonuclease Inhibitor"/>
    <property type="match status" value="1"/>
</dbReference>
<gene>
    <name evidence="1" type="ORF">ARMOST_16575</name>
</gene>
<accession>A0A284RWK3</accession>
<dbReference type="OMA" id="SKLWRVA"/>
<dbReference type="SUPFAM" id="SSF52047">
    <property type="entry name" value="RNI-like"/>
    <property type="match status" value="1"/>
</dbReference>
<evidence type="ECO:0000313" key="1">
    <source>
        <dbReference type="EMBL" id="SJL13137.1"/>
    </source>
</evidence>
<sequence length="571" mass="64593">MSAKPITPQSGPGGELPLELIDKIVESNRDEEDSLLASSCVSKLWRVASLRYLFSMADFSYQEDFTRWRDIGSHLPQVPLFVKDVVFEPDGRFGPGRRFEFTEGNVISWPNRADLLEEPESLSNPSDIKLPDMPRVHRLVWKTSSIPISCTPGTRQFISTFCSLKEVEFEGRFATVSDAKEFLGLLPQIEVLNIEGIDIDEAGSSGRSPAFTGDMTKLRRLSIEECETSLDWLVDDILAVSCPANLQNIRYENSPPFSQKAFTRLVALSYESLQELSIEPPRYDDQPGGWTNPPHFTNPSFPSLTSLAFCMIKLGRMSTHIMFSMNWCLRMIKVLPPAPEMTSLTMNFYAKDSEDIDETVVNQSFDWRKLSDLISERFPKLERFIVTLTMDFQTDMKAKASTEAILHERLHHFGKKLSPQELASQKNQYLWIPLAPMNPHCVKSPVPLGYQHRHPAAHRLADGPDHARPTLTNTISNMLDGAYTFRKDTGDTCGRILSNNIAQDVLHQGRRQGAKDYSLATLRYVVFKDYDLAIFNTSRATTLVAYVIVQRFFAYRSAGPEADNDLQTQVS</sequence>
<keyword evidence="2" id="KW-1185">Reference proteome</keyword>